<dbReference type="SMART" id="SM01359">
    <property type="entry name" value="A2M_N_2"/>
    <property type="match status" value="1"/>
</dbReference>
<dbReference type="CDD" id="cd02891">
    <property type="entry name" value="A2M_like"/>
    <property type="match status" value="1"/>
</dbReference>
<gene>
    <name evidence="5" type="ORF">GWK08_13190</name>
</gene>
<evidence type="ECO:0000256" key="1">
    <source>
        <dbReference type="ARBA" id="ARBA00010556"/>
    </source>
</evidence>
<dbReference type="RefSeq" id="WP_163607695.1">
    <property type="nucleotide sequence ID" value="NZ_JAABOO010000003.1"/>
</dbReference>
<feature type="domain" description="Alpha-2-macroglobulin bait region" evidence="3">
    <location>
        <begin position="979"/>
        <end position="1121"/>
    </location>
</feature>
<evidence type="ECO:0000259" key="3">
    <source>
        <dbReference type="SMART" id="SM01359"/>
    </source>
</evidence>
<dbReference type="InterPro" id="IPR041203">
    <property type="entry name" value="Bact_A2M_MG5"/>
</dbReference>
<dbReference type="Pfam" id="PF17972">
    <property type="entry name" value="bMG5"/>
    <property type="match status" value="1"/>
</dbReference>
<dbReference type="PROSITE" id="PS51257">
    <property type="entry name" value="PROKAR_LIPOPROTEIN"/>
    <property type="match status" value="1"/>
</dbReference>
<dbReference type="SUPFAM" id="SSF48239">
    <property type="entry name" value="Terpenoid cyclases/Protein prenyltransferases"/>
    <property type="match status" value="1"/>
</dbReference>
<dbReference type="SMART" id="SM01360">
    <property type="entry name" value="A2M"/>
    <property type="match status" value="1"/>
</dbReference>
<dbReference type="Pfam" id="PF17973">
    <property type="entry name" value="bMG10"/>
    <property type="match status" value="1"/>
</dbReference>
<dbReference type="Pfam" id="PF01835">
    <property type="entry name" value="MG2"/>
    <property type="match status" value="1"/>
</dbReference>
<protein>
    <recommendedName>
        <fullName evidence="7">Alpha-2-macroglobulin family protein</fullName>
    </recommendedName>
</protein>
<dbReference type="Pfam" id="PF07703">
    <property type="entry name" value="A2M_BRD"/>
    <property type="match status" value="1"/>
</dbReference>
<dbReference type="EMBL" id="JAABOO010000003">
    <property type="protein sequence ID" value="NER14402.1"/>
    <property type="molecule type" value="Genomic_DNA"/>
</dbReference>
<dbReference type="GO" id="GO:0005615">
    <property type="term" value="C:extracellular space"/>
    <property type="evidence" value="ECO:0007669"/>
    <property type="project" value="InterPro"/>
</dbReference>
<comment type="caution">
    <text evidence="5">The sequence shown here is derived from an EMBL/GenBank/DDBJ whole genome shotgun (WGS) entry which is preliminary data.</text>
</comment>
<evidence type="ECO:0000259" key="4">
    <source>
        <dbReference type="SMART" id="SM01360"/>
    </source>
</evidence>
<dbReference type="Pfam" id="PF17962">
    <property type="entry name" value="bMG6"/>
    <property type="match status" value="1"/>
</dbReference>
<dbReference type="Pfam" id="PF07678">
    <property type="entry name" value="TED_complement"/>
    <property type="match status" value="1"/>
</dbReference>
<dbReference type="InterPro" id="IPR008930">
    <property type="entry name" value="Terpenoid_cyclase/PrenylTrfase"/>
</dbReference>
<reference evidence="5 6" key="1">
    <citation type="submission" date="2020-01" db="EMBL/GenBank/DDBJ databases">
        <title>Leptobacterium flavescens.</title>
        <authorList>
            <person name="Wang G."/>
        </authorList>
    </citation>
    <scope>NUCLEOTIDE SEQUENCE [LARGE SCALE GENOMIC DNA]</scope>
    <source>
        <strain evidence="5 6">KCTC 22160</strain>
    </source>
</reference>
<accession>A0A6P0UPI4</accession>
<dbReference type="GO" id="GO:0004866">
    <property type="term" value="F:endopeptidase inhibitor activity"/>
    <property type="evidence" value="ECO:0007669"/>
    <property type="project" value="InterPro"/>
</dbReference>
<dbReference type="InterPro" id="IPR021868">
    <property type="entry name" value="Alpha_2_Macroglob_MG3"/>
</dbReference>
<dbReference type="PANTHER" id="PTHR40094">
    <property type="entry name" value="ALPHA-2-MACROGLOBULIN HOMOLOG"/>
    <property type="match status" value="1"/>
</dbReference>
<dbReference type="InterPro" id="IPR051802">
    <property type="entry name" value="YfhM-like"/>
</dbReference>
<evidence type="ECO:0000313" key="5">
    <source>
        <dbReference type="EMBL" id="NER14402.1"/>
    </source>
</evidence>
<dbReference type="InterPro" id="IPR011626">
    <property type="entry name" value="Alpha-macroglobulin_TED"/>
</dbReference>
<dbReference type="Pfam" id="PF00207">
    <property type="entry name" value="A2M"/>
    <property type="match status" value="1"/>
</dbReference>
<evidence type="ECO:0008006" key="7">
    <source>
        <dbReference type="Google" id="ProtNLM"/>
    </source>
</evidence>
<comment type="similarity">
    <text evidence="1">Belongs to the protease inhibitor I39 (alpha-2-macroglobulin) family. Bacterial alpha-2-macroglobulin subfamily.</text>
</comment>
<dbReference type="SMART" id="SM01419">
    <property type="entry name" value="Thiol-ester_cl"/>
    <property type="match status" value="1"/>
</dbReference>
<dbReference type="InterPro" id="IPR041462">
    <property type="entry name" value="Bact_A2M_MG6"/>
</dbReference>
<dbReference type="InterPro" id="IPR002890">
    <property type="entry name" value="MG2"/>
</dbReference>
<keyword evidence="6" id="KW-1185">Reference proteome</keyword>
<dbReference type="InterPro" id="IPR047565">
    <property type="entry name" value="Alpha-macroglob_thiol-ester_cl"/>
</dbReference>
<evidence type="ECO:0000313" key="6">
    <source>
        <dbReference type="Proteomes" id="UP000468581"/>
    </source>
</evidence>
<dbReference type="Pfam" id="PF11974">
    <property type="entry name" value="bMG3"/>
    <property type="match status" value="1"/>
</dbReference>
<organism evidence="5 6">
    <name type="scientific">Leptobacterium flavescens</name>
    <dbReference type="NCBI Taxonomy" id="472055"/>
    <lineage>
        <taxon>Bacteria</taxon>
        <taxon>Pseudomonadati</taxon>
        <taxon>Bacteroidota</taxon>
        <taxon>Flavobacteriia</taxon>
        <taxon>Flavobacteriales</taxon>
        <taxon>Flavobacteriaceae</taxon>
        <taxon>Leptobacterium</taxon>
    </lineage>
</organism>
<sequence length="1839" mass="206686">MRTVKPLLLLLLSGLTLLSCKKGKDEVQEQIDNLFKYREYISDISQGIISTHEDVRVVLRQPVADWSDNQELNERLFTVSPKVKGKVVALNNQTIAFVPEEKFEQDTEYNFKLKLNAFVEGIPSGLKEFSFRLKTLKQQFNVLTDNLQSYNKDWQYLRGTLRTSDIMNISTAKQLVKVKQDGKELNVKFTEAAKKANQFFFTIDSIQRLTDDSEIDISWDGSAFKIDSKGDAKILIPGKNNFTVTDIEVFDGESQYLEVNFSDPLKKSQNFDGLVSLADTENLKFSSDGNVLKVYPGREMKGTALLEVFEGIESTEGYKLKKKFSQQVAFEQIKPQVRLLQSGTILPSSNNLKINFEAVNLRKVDVSVIRLFENNVLQFLQYNNLNDQGNLRTVARPIARKTVELQNNLSGSSGKWRAYALDLKEMINPEPGAIYRVEFNFRPSYSSYKCNATNFKEEAEENYDEETESSYWDSYENYYSNNYYYDYDWNERDNPCHSSYYRNKKVTTNVLASDLGLTVKKGLNRSYFVSVNDLVSTQPVQGARVTFYNFQQQEIGSVQTDTDGTSIFDSDNAAFFAVASHNNQKTYIRLNDGNALSVSKFDVSGARLQKGIKGFIYGERGVWRPGDTLFLSFMLNDKANNLPAGHPVKLELSDPYGKVTHREVKTAGLNNFYQFTLKTDDNAPTGNWTARVSVGGARFTKSLKIETIKPNRLKIKADFDSEILSSEKPVRGQLEVAWLHGAIAKNLKADIQGKFRSQKTSFKQFPGYIFDDPSRKFGTEEQTVFEGSINDQGKADFSLRPQLTKKAPGMLKASFITKVYENGGDFSTDVFSKTYSPYDTYIGLNVPKGDKTRGMLLTDTKHKFEIVSVDEEGNPKAAENLKVTIHKVRWRWWWDTSEDNLSSYSGSNFRERVLEKTISTNAAGKAEFDFELKYPEWGRYLVRVEDPDGGHATGKAIYIDWPGWAGKSRKNDPSAATMLVFSTDKENYNVGEKAIVTFPSSGEGRALVTVENGSEVLESIWVTPSEGETKFELPITALYTPNVYIHISLLQPHASTANDLPVRLYGVVPIGVEDPATRLEPQIKMPDVLRPEETITLNVTEKQGKAMTYSIAVVDEGLLDLTRFKTPSPWNSFYAREALGVKTWDIYDDVIGAFGGRIDQVFAIGGDDEAAGAKNKKANRFKPMVVYLGPFNLAKSESKSHEIRIPKYIGSVRTMVIAGDATTGAYGNAEKTTPVRKPLMVLASLPRKITPGEKVTLPVTVFAMEKRVKNVRVSIKEDKAFKVVGDATQQLSFSDPDEKMAYFELDIADFSGIGKVKVEAVGNGETASYEVEIDVVNPNPQTTTSQDLVLEPGGSQSIELQTFGISGSNSALVELSSLPPMDFNGRLKYLIRYPHGCVEQTTSGAFPQLFLGDIFDLNPKQKKRVQQNIESAIRRLGNYQLPNGGFAYWQGQNYANDWGSSFAGHFLLEAEKKGYVLPISFKSGWINYQQQAAKQWRKTSRSSDLAQAYRLYTLALAGNPDLSSMNRLRESSGLSNEAKHRLAAAYALIGQKSAAKNIFNTTNIDFQPVKYDYYTYGSTDRNRAMGLETLILLDAKSEARELAETIAKNLSGKRWMSTQSTSYSLMAMAKFASYIGGKGMTTTLELNGKQERVSSSRTLAQRELEVKDGTNTIKLSNQGDNTVFVRILNSGILPVGQEQTEQRNLTAQIKFKGRDGSSIDPSRILQGTDFITEVSITNKKGEDIKDMALMEIFPSGWEIVNTRFTDFGSFAPNKVTHTDLRDDRANFYFDLKKYETKTFRVLLNASYLGRYYLPGLQCEAMYDNDFMVRTKGQWVEVVQ</sequence>
<dbReference type="Gene3D" id="1.50.10.20">
    <property type="match status" value="1"/>
</dbReference>
<keyword evidence="2" id="KW-0732">Signal</keyword>
<evidence type="ECO:0000256" key="2">
    <source>
        <dbReference type="ARBA" id="ARBA00022729"/>
    </source>
</evidence>
<name>A0A6P0UPI4_9FLAO</name>
<proteinExistence type="inferred from homology"/>
<dbReference type="InterPro" id="IPR011625">
    <property type="entry name" value="A2M_N_BRD"/>
</dbReference>
<feature type="domain" description="Alpha-2-macroglobulin" evidence="4">
    <location>
        <begin position="1185"/>
        <end position="1275"/>
    </location>
</feature>
<dbReference type="InterPro" id="IPR001599">
    <property type="entry name" value="Macroglobln_a2"/>
</dbReference>
<dbReference type="Gene3D" id="2.60.40.1930">
    <property type="match status" value="1"/>
</dbReference>
<dbReference type="PANTHER" id="PTHR40094:SF1">
    <property type="entry name" value="UBIQUITIN DOMAIN-CONTAINING PROTEIN"/>
    <property type="match status" value="1"/>
</dbReference>
<dbReference type="Proteomes" id="UP000468581">
    <property type="component" value="Unassembled WGS sequence"/>
</dbReference>
<dbReference type="InterPro" id="IPR041246">
    <property type="entry name" value="Bact_MG10"/>
</dbReference>